<proteinExistence type="predicted"/>
<evidence type="ECO:0000313" key="2">
    <source>
        <dbReference type="Proteomes" id="UP000054565"/>
    </source>
</evidence>
<name>A0A0J7AW06_COCIT</name>
<accession>A0A0J7AW06</accession>
<sequence length="119" mass="13212">MALWANSIGCWRKGRNAKGLGVTNICLMEGWEQRDRVVVATAVLSEGSVLAGKRSRDLLVRPVGYLCTVKLPVSPWPENNHVSLPDERLSDQMFETFPINKSFISFHENEDTAHVAGMG</sequence>
<gene>
    <name evidence="1" type="ORF">CIRG_01671</name>
</gene>
<dbReference type="EMBL" id="DS028093">
    <property type="protein sequence ID" value="KMP01532.1"/>
    <property type="molecule type" value="Genomic_DNA"/>
</dbReference>
<evidence type="ECO:0000313" key="1">
    <source>
        <dbReference type="EMBL" id="KMP01532.1"/>
    </source>
</evidence>
<protein>
    <submittedName>
        <fullName evidence="1">Uncharacterized protein</fullName>
    </submittedName>
</protein>
<organism evidence="1 2">
    <name type="scientific">Coccidioides immitis RMSCC 2394</name>
    <dbReference type="NCBI Taxonomy" id="404692"/>
    <lineage>
        <taxon>Eukaryota</taxon>
        <taxon>Fungi</taxon>
        <taxon>Dikarya</taxon>
        <taxon>Ascomycota</taxon>
        <taxon>Pezizomycotina</taxon>
        <taxon>Eurotiomycetes</taxon>
        <taxon>Eurotiomycetidae</taxon>
        <taxon>Onygenales</taxon>
        <taxon>Onygenaceae</taxon>
        <taxon>Coccidioides</taxon>
    </lineage>
</organism>
<reference evidence="2" key="1">
    <citation type="journal article" date="2010" name="Genome Res.">
        <title>Population genomic sequencing of Coccidioides fungi reveals recent hybridization and transposon control.</title>
        <authorList>
            <person name="Neafsey D.E."/>
            <person name="Barker B.M."/>
            <person name="Sharpton T.J."/>
            <person name="Stajich J.E."/>
            <person name="Park D.J."/>
            <person name="Whiston E."/>
            <person name="Hung C.-Y."/>
            <person name="McMahan C."/>
            <person name="White J."/>
            <person name="Sykes S."/>
            <person name="Heiman D."/>
            <person name="Young S."/>
            <person name="Zeng Q."/>
            <person name="Abouelleil A."/>
            <person name="Aftuck L."/>
            <person name="Bessette D."/>
            <person name="Brown A."/>
            <person name="FitzGerald M."/>
            <person name="Lui A."/>
            <person name="Macdonald J.P."/>
            <person name="Priest M."/>
            <person name="Orbach M.J."/>
            <person name="Galgiani J.N."/>
            <person name="Kirkland T.N."/>
            <person name="Cole G.T."/>
            <person name="Birren B.W."/>
            <person name="Henn M.R."/>
            <person name="Taylor J.W."/>
            <person name="Rounsley S.D."/>
        </authorList>
    </citation>
    <scope>NUCLEOTIDE SEQUENCE [LARGE SCALE GENOMIC DNA]</scope>
    <source>
        <strain evidence="2">RMSCC 2394</strain>
    </source>
</reference>
<dbReference type="Proteomes" id="UP000054565">
    <property type="component" value="Unassembled WGS sequence"/>
</dbReference>
<dbReference type="AlphaFoldDB" id="A0A0J7AW06"/>